<gene>
    <name evidence="9" type="ORF">V6R86_12265</name>
</gene>
<dbReference type="Pfam" id="PF13567">
    <property type="entry name" value="DUF4131"/>
    <property type="match status" value="1"/>
</dbReference>
<evidence type="ECO:0000256" key="2">
    <source>
        <dbReference type="ARBA" id="ARBA00022475"/>
    </source>
</evidence>
<feature type="transmembrane region" description="Helical" evidence="6">
    <location>
        <begin position="441"/>
        <end position="461"/>
    </location>
</feature>
<feature type="transmembrane region" description="Helical" evidence="6">
    <location>
        <begin position="303"/>
        <end position="325"/>
    </location>
</feature>
<evidence type="ECO:0000313" key="10">
    <source>
        <dbReference type="Proteomes" id="UP001382935"/>
    </source>
</evidence>
<dbReference type="InterPro" id="IPR004477">
    <property type="entry name" value="ComEC_N"/>
</dbReference>
<reference evidence="9 10" key="1">
    <citation type="submission" date="2024-02" db="EMBL/GenBank/DDBJ databases">
        <title>Full genome sequence of Sphingomonas kaistensis.</title>
        <authorList>
            <person name="Poletto B.L."/>
            <person name="Silva G."/>
            <person name="Galante D."/>
            <person name="Campos K.R."/>
            <person name="Santos M.B.N."/>
            <person name="Sacchi C.T."/>
        </authorList>
    </citation>
    <scope>NUCLEOTIDE SEQUENCE [LARGE SCALE GENOMIC DNA]</scope>
    <source>
        <strain evidence="9 10">MA4R</strain>
    </source>
</reference>
<evidence type="ECO:0000313" key="9">
    <source>
        <dbReference type="EMBL" id="WWM71422.1"/>
    </source>
</evidence>
<feature type="transmembrane region" description="Helical" evidence="6">
    <location>
        <begin position="468"/>
        <end position="493"/>
    </location>
</feature>
<name>A0ABZ2G5H3_9SPHN</name>
<evidence type="ECO:0000256" key="1">
    <source>
        <dbReference type="ARBA" id="ARBA00004651"/>
    </source>
</evidence>
<feature type="transmembrane region" description="Helical" evidence="6">
    <location>
        <begin position="376"/>
        <end position="394"/>
    </location>
</feature>
<feature type="domain" description="ComEC/Rec2-related protein" evidence="7">
    <location>
        <begin position="248"/>
        <end position="529"/>
    </location>
</feature>
<feature type="transmembrane region" description="Helical" evidence="6">
    <location>
        <begin position="36"/>
        <end position="54"/>
    </location>
</feature>
<dbReference type="InterPro" id="IPR025405">
    <property type="entry name" value="DUF4131"/>
</dbReference>
<feature type="transmembrane region" description="Helical" evidence="6">
    <location>
        <begin position="84"/>
        <end position="101"/>
    </location>
</feature>
<dbReference type="NCBIfam" id="TIGR00360">
    <property type="entry name" value="ComEC_N-term"/>
    <property type="match status" value="1"/>
</dbReference>
<dbReference type="RefSeq" id="WP_338504835.1">
    <property type="nucleotide sequence ID" value="NZ_CP145607.1"/>
</dbReference>
<keyword evidence="4 6" id="KW-1133">Transmembrane helix</keyword>
<dbReference type="Pfam" id="PF03772">
    <property type="entry name" value="Competence"/>
    <property type="match status" value="1"/>
</dbReference>
<feature type="transmembrane region" description="Helical" evidence="6">
    <location>
        <begin position="513"/>
        <end position="535"/>
    </location>
</feature>
<evidence type="ECO:0000256" key="6">
    <source>
        <dbReference type="SAM" id="Phobius"/>
    </source>
</evidence>
<sequence>MDVAVSTGSAPAGLHWQARAFFASAEKRLEAERSQLAPWAVVAFGGGIALWLVLADPVAWTSLLLFAAGLVLVGLVVGGRSGQVIASVALCAALGCALIWWRSGEVAAPRLDKPRMAAFEADVLRTERLVAKDSLRLTLAPSDPRLPPKFRVSLPLADAESLGPALGVGARIRLRARLAPPMPMALPGTHDFARDAWFMGLGATGRALGDVTIIEPAHESGLDRIRSRLDSHVRSRLSPAEGGIATALATGDQGSVTDSDAEAMRRSGLAHLLSVSGLHIAAVIGFFYLLVLRSLALFPAAALRWNLVALGFAVGALAGVGYTILTGLQVPTVRSCIAALLVLVGVLLGREAISLRLLATGALLILLIRPEAIAGASFQLSFAAVLTLVTLYGSPRFKAWFERREEGWARASLRSVGAMAATSLAIEFALMPFALYHFHRAGLYGVAANLIAIPLTTFVIMPLEAAALLLDVVGLGAPFWALTGWAIGLLLQVAHSVADTPGASTVLPAMPRLAFALIIGGGLWFGIWSTSWRWWAAAPLAAGILLTIAEPLPDLLITGDGKHLAVIDERGTPWLLRDRTGDFVRDLMAENAGFDGDPPPLAAYLQARCSADACVANLGDTGRTLLALRSTQWLDWTELTRACAAADIVVADRRLPRGCRGRWLTLDAPRLRETGGLVIDAEKGRVASVAERVNRLPWAGGGS</sequence>
<evidence type="ECO:0000256" key="3">
    <source>
        <dbReference type="ARBA" id="ARBA00022692"/>
    </source>
</evidence>
<feature type="transmembrane region" description="Helical" evidence="6">
    <location>
        <begin position="415"/>
        <end position="435"/>
    </location>
</feature>
<dbReference type="PANTHER" id="PTHR30619">
    <property type="entry name" value="DNA INTERNALIZATION/COMPETENCE PROTEIN COMEC/REC2"/>
    <property type="match status" value="1"/>
</dbReference>
<dbReference type="PANTHER" id="PTHR30619:SF1">
    <property type="entry name" value="RECOMBINATION PROTEIN 2"/>
    <property type="match status" value="1"/>
</dbReference>
<dbReference type="InterPro" id="IPR052159">
    <property type="entry name" value="Competence_DNA_uptake"/>
</dbReference>
<evidence type="ECO:0000259" key="7">
    <source>
        <dbReference type="Pfam" id="PF03772"/>
    </source>
</evidence>
<organism evidence="9 10">
    <name type="scientific">Sphingomonas kaistensis</name>
    <dbReference type="NCBI Taxonomy" id="298708"/>
    <lineage>
        <taxon>Bacteria</taxon>
        <taxon>Pseudomonadati</taxon>
        <taxon>Pseudomonadota</taxon>
        <taxon>Alphaproteobacteria</taxon>
        <taxon>Sphingomonadales</taxon>
        <taxon>Sphingomonadaceae</taxon>
        <taxon>Sphingomonas</taxon>
    </lineage>
</organism>
<protein>
    <submittedName>
        <fullName evidence="9">ComEC/Rec2 family competence protein</fullName>
    </submittedName>
</protein>
<feature type="transmembrane region" description="Helical" evidence="6">
    <location>
        <begin position="60"/>
        <end position="77"/>
    </location>
</feature>
<keyword evidence="10" id="KW-1185">Reference proteome</keyword>
<evidence type="ECO:0000256" key="5">
    <source>
        <dbReference type="ARBA" id="ARBA00023136"/>
    </source>
</evidence>
<dbReference type="Proteomes" id="UP001382935">
    <property type="component" value="Chromosome"/>
</dbReference>
<feature type="transmembrane region" description="Helical" evidence="6">
    <location>
        <begin position="269"/>
        <end position="291"/>
    </location>
</feature>
<comment type="subcellular location">
    <subcellularLocation>
        <location evidence="1">Cell membrane</location>
        <topology evidence="1">Multi-pass membrane protein</topology>
    </subcellularLocation>
</comment>
<dbReference type="EMBL" id="CP145607">
    <property type="protein sequence ID" value="WWM71422.1"/>
    <property type="molecule type" value="Genomic_DNA"/>
</dbReference>
<evidence type="ECO:0000259" key="8">
    <source>
        <dbReference type="Pfam" id="PF13567"/>
    </source>
</evidence>
<feature type="domain" description="DUF4131" evidence="8">
    <location>
        <begin position="59"/>
        <end position="207"/>
    </location>
</feature>
<keyword evidence="5 6" id="KW-0472">Membrane</keyword>
<accession>A0ABZ2G5H3</accession>
<evidence type="ECO:0000256" key="4">
    <source>
        <dbReference type="ARBA" id="ARBA00022989"/>
    </source>
</evidence>
<feature type="transmembrane region" description="Helical" evidence="6">
    <location>
        <begin position="331"/>
        <end position="348"/>
    </location>
</feature>
<keyword evidence="2" id="KW-1003">Cell membrane</keyword>
<proteinExistence type="predicted"/>
<keyword evidence="3 6" id="KW-0812">Transmembrane</keyword>